<feature type="region of interest" description="Disordered" evidence="1">
    <location>
        <begin position="197"/>
        <end position="413"/>
    </location>
</feature>
<feature type="region of interest" description="Disordered" evidence="1">
    <location>
        <begin position="520"/>
        <end position="562"/>
    </location>
</feature>
<feature type="compositionally biased region" description="Polar residues" evidence="1">
    <location>
        <begin position="35"/>
        <end position="47"/>
    </location>
</feature>
<evidence type="ECO:0000313" key="2">
    <source>
        <dbReference type="EnsemblPlants" id="AUR62034948-RA:cds"/>
    </source>
</evidence>
<evidence type="ECO:0000256" key="1">
    <source>
        <dbReference type="SAM" id="MobiDB-lite"/>
    </source>
</evidence>
<feature type="compositionally biased region" description="Basic and acidic residues" evidence="1">
    <location>
        <begin position="214"/>
        <end position="254"/>
    </location>
</feature>
<feature type="region of interest" description="Disordered" evidence="1">
    <location>
        <begin position="1"/>
        <end position="66"/>
    </location>
</feature>
<feature type="compositionally biased region" description="Acidic residues" evidence="1">
    <location>
        <begin position="380"/>
        <end position="391"/>
    </location>
</feature>
<reference evidence="2" key="2">
    <citation type="submission" date="2021-03" db="UniProtKB">
        <authorList>
            <consortium name="EnsemblPlants"/>
        </authorList>
    </citation>
    <scope>IDENTIFICATION</scope>
</reference>
<name>A0A803MTF7_CHEQI</name>
<protein>
    <submittedName>
        <fullName evidence="2">Uncharacterized protein</fullName>
    </submittedName>
</protein>
<feature type="compositionally biased region" description="Acidic residues" evidence="1">
    <location>
        <begin position="311"/>
        <end position="323"/>
    </location>
</feature>
<feature type="compositionally biased region" description="Basic and acidic residues" evidence="1">
    <location>
        <begin position="95"/>
        <end position="147"/>
    </location>
</feature>
<reference evidence="2" key="1">
    <citation type="journal article" date="2017" name="Nature">
        <title>The genome of Chenopodium quinoa.</title>
        <authorList>
            <person name="Jarvis D.E."/>
            <person name="Ho Y.S."/>
            <person name="Lightfoot D.J."/>
            <person name="Schmoeckel S.M."/>
            <person name="Li B."/>
            <person name="Borm T.J.A."/>
            <person name="Ohyanagi H."/>
            <person name="Mineta K."/>
            <person name="Michell C.T."/>
            <person name="Saber N."/>
            <person name="Kharbatia N.M."/>
            <person name="Rupper R.R."/>
            <person name="Sharp A.R."/>
            <person name="Dally N."/>
            <person name="Boughton B.A."/>
            <person name="Woo Y.H."/>
            <person name="Gao G."/>
            <person name="Schijlen E.G.W.M."/>
            <person name="Guo X."/>
            <person name="Momin A.A."/>
            <person name="Negrao S."/>
            <person name="Al-Babili S."/>
            <person name="Gehring C."/>
            <person name="Roessner U."/>
            <person name="Jung C."/>
            <person name="Murphy K."/>
            <person name="Arold S.T."/>
            <person name="Gojobori T."/>
            <person name="van der Linden C.G."/>
            <person name="van Loo E.N."/>
            <person name="Jellen E.N."/>
            <person name="Maughan P.J."/>
            <person name="Tester M."/>
        </authorList>
    </citation>
    <scope>NUCLEOTIDE SEQUENCE [LARGE SCALE GENOMIC DNA]</scope>
    <source>
        <strain evidence="2">cv. PI 614886</strain>
    </source>
</reference>
<dbReference type="Gramene" id="AUR62034948-RA">
    <property type="protein sequence ID" value="AUR62034948-RA:cds"/>
    <property type="gene ID" value="AUR62034948"/>
</dbReference>
<dbReference type="Proteomes" id="UP000596660">
    <property type="component" value="Unplaced"/>
</dbReference>
<accession>A0A803MTF7</accession>
<feature type="compositionally biased region" description="Acidic residues" evidence="1">
    <location>
        <begin position="342"/>
        <end position="354"/>
    </location>
</feature>
<dbReference type="AlphaFoldDB" id="A0A803MTF7"/>
<feature type="compositionally biased region" description="Polar residues" evidence="1">
    <location>
        <begin position="530"/>
        <end position="562"/>
    </location>
</feature>
<keyword evidence="3" id="KW-1185">Reference proteome</keyword>
<feature type="compositionally biased region" description="Polar residues" evidence="1">
    <location>
        <begin position="286"/>
        <end position="299"/>
    </location>
</feature>
<organism evidence="2 3">
    <name type="scientific">Chenopodium quinoa</name>
    <name type="common">Quinoa</name>
    <dbReference type="NCBI Taxonomy" id="63459"/>
    <lineage>
        <taxon>Eukaryota</taxon>
        <taxon>Viridiplantae</taxon>
        <taxon>Streptophyta</taxon>
        <taxon>Embryophyta</taxon>
        <taxon>Tracheophyta</taxon>
        <taxon>Spermatophyta</taxon>
        <taxon>Magnoliopsida</taxon>
        <taxon>eudicotyledons</taxon>
        <taxon>Gunneridae</taxon>
        <taxon>Pentapetalae</taxon>
        <taxon>Caryophyllales</taxon>
        <taxon>Chenopodiaceae</taxon>
        <taxon>Chenopodioideae</taxon>
        <taxon>Atripliceae</taxon>
        <taxon>Chenopodium</taxon>
    </lineage>
</organism>
<feature type="compositionally biased region" description="Basic and acidic residues" evidence="1">
    <location>
        <begin position="520"/>
        <end position="529"/>
    </location>
</feature>
<dbReference type="EnsemblPlants" id="AUR62034948-RA">
    <property type="protein sequence ID" value="AUR62034948-RA:cds"/>
    <property type="gene ID" value="AUR62034948"/>
</dbReference>
<evidence type="ECO:0000313" key="3">
    <source>
        <dbReference type="Proteomes" id="UP000596660"/>
    </source>
</evidence>
<dbReference type="OMA" id="YTRQESC"/>
<dbReference type="PANTHER" id="PTHR36005:SF1">
    <property type="entry name" value="DNA LIGASE-LIKE PROTEIN"/>
    <property type="match status" value="1"/>
</dbReference>
<sequence>MDSERDLDQLLLLQSEAPTPTDQNPKMKRLKKNDSTANDVTTSSAPSNEIDGLDTGNDEFDGFDPLFGDSSQFSAKRVLDFDDSFDGSIEFLDNKEKKKRKSSIEFRDNKEKKKREGSVEFRDNKEKKRRVRSDLEKNKSIVSSRKEKKERKARSNQQADFQRVMRDMKGVGFKPIPMVEKSISSVLEKIRKRKMEVSKKWASYTEEDEEVDGGADKDEAKEVGGTKNDLAKEDGGVEKDQVKDDGVAEKDKENMVSLTPTSEEKPESSDEQTTCGNLIQIPSKDAITQSFRAPINDTQDLLMDSERNNSQDDELPSCPDEDITPSAPSMNLRWDSGHSAAVDDDLSSSDEESDKENTDPHPKHLQRSSTATGDPVKDFVDEEALEDDSDDDFLRSQEQDDEDNSDMEENCDYIATDVKEKPIDGEMRNQLHQQWDQQHDEAVTEKLLQKLNCRATTKRLKQMIPLMFTDKDDGFVSSDDEETERMLSKQCLLQKVEMEKQPKVLPPVADETSKEVLDRIKKGQKENQPKKNSSAKFTGSQAKLSTQHTEIRSETANGSSLYDILRSSSAETSYDTRDNAVGQEAVFAAFKSVKKQVKIEQRTYQGP</sequence>
<proteinExistence type="predicted"/>
<feature type="region of interest" description="Disordered" evidence="1">
    <location>
        <begin position="95"/>
        <end position="164"/>
    </location>
</feature>
<feature type="compositionally biased region" description="Acidic residues" evidence="1">
    <location>
        <begin position="399"/>
        <end position="411"/>
    </location>
</feature>
<dbReference type="PANTHER" id="PTHR36005">
    <property type="entry name" value="DNA LIGASE-LIKE PROTEIN"/>
    <property type="match status" value="1"/>
</dbReference>